<feature type="non-terminal residue" evidence="1">
    <location>
        <position position="1"/>
    </location>
</feature>
<proteinExistence type="predicted"/>
<evidence type="ECO:0000313" key="1">
    <source>
        <dbReference type="EMBL" id="MCQ6289237.1"/>
    </source>
</evidence>
<evidence type="ECO:0000313" key="2">
    <source>
        <dbReference type="Proteomes" id="UP001204643"/>
    </source>
</evidence>
<sequence length="81" mass="9279">KPFLVDRYMPAGIVWGGNYNDLGLYRVADLQFMEEDGSMFNRVPNKAAYEATAYMLETMVCHARNAFWQLSDVQEATGYTK</sequence>
<dbReference type="EMBL" id="JANHEB010000190">
    <property type="protein sequence ID" value="MCQ6289237.1"/>
    <property type="molecule type" value="Genomic_DNA"/>
</dbReference>
<comment type="caution">
    <text evidence="1">The sequence shown here is derived from an EMBL/GenBank/DDBJ whole genome shotgun (WGS) entry which is preliminary data.</text>
</comment>
<dbReference type="Proteomes" id="UP001204643">
    <property type="component" value="Unassembled WGS sequence"/>
</dbReference>
<protein>
    <submittedName>
        <fullName evidence="1">Phage major capsid protein</fullName>
    </submittedName>
</protein>
<dbReference type="AlphaFoldDB" id="A0AAW5L4Q0"/>
<reference evidence="1" key="1">
    <citation type="submission" date="2022-07" db="EMBL/GenBank/DDBJ databases">
        <title>Identification and characterization of Bacillus thuringiensis and other Bacillus cereus group isolates from spinach by whole genome sequencing.</title>
        <authorList>
            <person name="Zao X."/>
            <person name="Zervas A."/>
            <person name="Hendriks M."/>
            <person name="Rajkovic A."/>
            <person name="Van Overbeek L."/>
            <person name="Hendriksen N.B."/>
            <person name="Uyttendaele M."/>
        </authorList>
    </citation>
    <scope>NUCLEOTIDE SEQUENCE</scope>
    <source>
        <strain evidence="1">781001F-1</strain>
    </source>
</reference>
<organism evidence="1 2">
    <name type="scientific">Bacillus cereus</name>
    <dbReference type="NCBI Taxonomy" id="1396"/>
    <lineage>
        <taxon>Bacteria</taxon>
        <taxon>Bacillati</taxon>
        <taxon>Bacillota</taxon>
        <taxon>Bacilli</taxon>
        <taxon>Bacillales</taxon>
        <taxon>Bacillaceae</taxon>
        <taxon>Bacillus</taxon>
        <taxon>Bacillus cereus group</taxon>
    </lineage>
</organism>
<name>A0AAW5L4Q0_BACCE</name>
<accession>A0AAW5L4Q0</accession>
<gene>
    <name evidence="1" type="ORF">NPM19_32305</name>
</gene>